<evidence type="ECO:0000256" key="3">
    <source>
        <dbReference type="SAM" id="Phobius"/>
    </source>
</evidence>
<keyword evidence="4" id="KW-0732">Signal</keyword>
<feature type="compositionally biased region" description="Basic and acidic residues" evidence="2">
    <location>
        <begin position="48"/>
        <end position="57"/>
    </location>
</feature>
<feature type="compositionally biased region" description="Polar residues" evidence="2">
    <location>
        <begin position="1528"/>
        <end position="1551"/>
    </location>
</feature>
<sequence length="1584" mass="171613">MKMKPNKPTILLLGAAMLFSILSAGTSSLAALAAPEQSGQNPNSSSRPGEEKNRAPDTQHFSTYSEDIHTQTKSLSNTGGRVTYETTADYVHTIYANGEPLIIKASNSVDYVKLYLDSNGNGLGEPEEEIVDFKGDGTVTGGGIFYRDGDGYFLPNSSVYGGAKEGRCQYDTDITLTGPTDSSGKYNIRLIFGGNKSGSLTGNTHVTISGGNAGWVFGGGNEGELNGDTSIYMTGGSSLKNMYGGSLSGQINGNTHIHIEAGQVASVYGGNENSGLITGNTELTFDANSTAEGWIYGGGAGYSDSAATEVAGSANIRVNGGTFFHNLYGGGAFRGAKVGGSSITVNDGAFSGWIYGGGEETSLVANQASITIKGGNIPAVCASGAGFNNTTAQVQDAELLLQGGAVGRCLTHPNEADRAAALNGDFSLQLSGNTFSNTEIYLGQTNPSVQLKNVAVTLTDTSLRLLKLQSQITGKLSVTLKHADLAELVLLKDTLAPALETNLTYTDCGSSTGRFGTFVQGSNNYFTDRDNPLLTGSQLNQNQFSTLTFQNSYVNYYDDTLANEDNSPKACAEKLVINGGALRITGNMLTNMPKTEFQNNPLLIRTSSFYEGFHFDENPEGLARLQWMDTNGTGIPEQTADHCIAETPLDTPDDTFGAASSEYALKRDTAYRADLTGQQFWEGTVWYTDKTELLCKCQVIPSFLTETLFSLPKDNTLASFTLKDVLTGTTNLSSSCLVIGHRGSSPSFTYSVVPDGTTIADIAITDDCLTVGSAGTVHVSVTQELNGKTLHYNDYVKIIHVPMEDSFRFTKGLAEDLPLSFDGDGIEFDTRYSFIWNESDHKFMASDDYTMTLDNNALNFILKKDYLNQLDPGEYYFQTNAYVKKDDYNGQRCEYNFKVTITLPTEVDHPVIELSQNRFHYDGLLKKPSVTVKHGDTVIPSSEYAVTYENNLNVGTASVIIKNNAGGNYIVNGQTTFEITNEYRPEKGTDYVTTPLNDGWTNKDFVITAADNRLISTGNTLKDEWVKSLNRTEETAKASVSFYVKNLENGEISLMAEESYKLDKTNPSDYDILFNENSVKKLIHEVSFGLFFRKTVDVRITAEDSLSGIGKISYYLSERALTEEDVRRITDWTDGGHFSLAPEDEKKFIAYVKASDQAGNLVCFSSDGAEFDLMPPEITEVNENTVYYTTQAVTVTDRNLKTVTLNGQPISGDILLSGNVDEAYIIKAVDQAGNESSVTITMKPIQTIAKPISGLLEATVTSDNQPAVKAVITELNLLLESEYLTEQEKAELQDLKSHAEDLDAQITSASNAASSKEIQAVDGISKDTVSMEDKEILEAAKKALETALNEFVQNYTEAEAQAIKEDLDRIDQALKSIQNVQTVTDAIEKLPNPDDVCPDDTETEKMAKEAEKLFEALTNHEKSLADASRLKKVLAALTDYQILEGNNSLWEKGIKHSLSFKANGPVSKFTGILIDGRDVDAQHYSVAPGSTIITLNADYLEKLPVGRHSLTLLYLDGKTTAVFETTEKPSGNTSTGTPVESDGTHLSASPQTGEKSHSLLWLALLAGSVLSWVSFYNKRTSRAA</sequence>
<dbReference type="EMBL" id="WUQX01000001">
    <property type="protein sequence ID" value="MXP76780.1"/>
    <property type="molecule type" value="Genomic_DNA"/>
</dbReference>
<accession>A0A7X3SJW4</accession>
<keyword evidence="3" id="KW-1133">Transmembrane helix</keyword>
<feature type="region of interest" description="Disordered" evidence="2">
    <location>
        <begin position="33"/>
        <end position="79"/>
    </location>
</feature>
<comment type="caution">
    <text evidence="5">The sequence shown here is derived from an EMBL/GenBank/DDBJ whole genome shotgun (WGS) entry which is preliminary data.</text>
</comment>
<evidence type="ECO:0000313" key="6">
    <source>
        <dbReference type="Proteomes" id="UP000460412"/>
    </source>
</evidence>
<feature type="region of interest" description="Disordered" evidence="2">
    <location>
        <begin position="1525"/>
        <end position="1551"/>
    </location>
</feature>
<feature type="signal peptide" evidence="4">
    <location>
        <begin position="1"/>
        <end position="33"/>
    </location>
</feature>
<feature type="coiled-coil region" evidence="1">
    <location>
        <begin position="1285"/>
        <end position="1380"/>
    </location>
</feature>
<organism evidence="5 6">
    <name type="scientific">Sporofaciens musculi</name>
    <dbReference type="NCBI Taxonomy" id="2681861"/>
    <lineage>
        <taxon>Bacteria</taxon>
        <taxon>Bacillati</taxon>
        <taxon>Bacillota</taxon>
        <taxon>Clostridia</taxon>
        <taxon>Lachnospirales</taxon>
        <taxon>Lachnospiraceae</taxon>
        <taxon>Sporofaciens</taxon>
    </lineage>
</organism>
<evidence type="ECO:0000313" key="5">
    <source>
        <dbReference type="EMBL" id="MXP76780.1"/>
    </source>
</evidence>
<keyword evidence="3" id="KW-0812">Transmembrane</keyword>
<feature type="transmembrane region" description="Helical" evidence="3">
    <location>
        <begin position="1559"/>
        <end position="1576"/>
    </location>
</feature>
<evidence type="ECO:0000256" key="2">
    <source>
        <dbReference type="SAM" id="MobiDB-lite"/>
    </source>
</evidence>
<dbReference type="Proteomes" id="UP000460412">
    <property type="component" value="Unassembled WGS sequence"/>
</dbReference>
<evidence type="ECO:0000256" key="1">
    <source>
        <dbReference type="SAM" id="Coils"/>
    </source>
</evidence>
<reference evidence="5 6" key="1">
    <citation type="submission" date="2019-12" db="EMBL/GenBank/DDBJ databases">
        <title>Sporaefaciens musculi gen. nov., sp. nov., a novel bacterium isolated from the caecum of an obese mouse.</title>
        <authorList>
            <person name="Rasmussen T.S."/>
            <person name="Streidl T."/>
            <person name="Hitch T.C.A."/>
            <person name="Wortmann E."/>
            <person name="Deptula P."/>
            <person name="Hansen M."/>
            <person name="Nielsen D.S."/>
            <person name="Clavel T."/>
            <person name="Vogensen F.K."/>
        </authorList>
    </citation>
    <scope>NUCLEOTIDE SEQUENCE [LARGE SCALE GENOMIC DNA]</scope>
    <source>
        <strain evidence="5 6">WCA-9-b2</strain>
    </source>
</reference>
<feature type="compositionally biased region" description="Polar residues" evidence="2">
    <location>
        <begin position="37"/>
        <end position="47"/>
    </location>
</feature>
<evidence type="ECO:0000256" key="4">
    <source>
        <dbReference type="SAM" id="SignalP"/>
    </source>
</evidence>
<name>A0A7X3SJW4_9FIRM</name>
<dbReference type="RefSeq" id="WP_159751836.1">
    <property type="nucleotide sequence ID" value="NZ_WUQX01000001.1"/>
</dbReference>
<gene>
    <name evidence="5" type="ORF">GN277_15725</name>
</gene>
<keyword evidence="1" id="KW-0175">Coiled coil</keyword>
<keyword evidence="6" id="KW-1185">Reference proteome</keyword>
<feature type="compositionally biased region" description="Polar residues" evidence="2">
    <location>
        <begin position="59"/>
        <end position="79"/>
    </location>
</feature>
<protein>
    <submittedName>
        <fullName evidence="5">Uncharacterized protein</fullName>
    </submittedName>
</protein>
<proteinExistence type="predicted"/>
<keyword evidence="3" id="KW-0472">Membrane</keyword>
<feature type="chain" id="PRO_5039478990" evidence="4">
    <location>
        <begin position="34"/>
        <end position="1584"/>
    </location>
</feature>